<dbReference type="InterPro" id="IPR011990">
    <property type="entry name" value="TPR-like_helical_dom_sf"/>
</dbReference>
<protein>
    <recommendedName>
        <fullName evidence="5">Pentacotripeptide-repeat region of PRORP domain-containing protein</fullName>
    </recommendedName>
</protein>
<dbReference type="InterPro" id="IPR046960">
    <property type="entry name" value="PPR_At4g14850-like_plant"/>
</dbReference>
<reference evidence="3" key="1">
    <citation type="submission" date="2022-02" db="EMBL/GenBank/DDBJ databases">
        <authorList>
            <person name="Henning P.M."/>
            <person name="McCubbin A.G."/>
            <person name="Shore J.S."/>
        </authorList>
    </citation>
    <scope>NUCLEOTIDE SEQUENCE</scope>
    <source>
        <strain evidence="3">F60SS</strain>
        <tissue evidence="3">Leaves</tissue>
    </source>
</reference>
<accession>A0A9Q0J5S2</accession>
<organism evidence="3 4">
    <name type="scientific">Turnera subulata</name>
    <dbReference type="NCBI Taxonomy" id="218843"/>
    <lineage>
        <taxon>Eukaryota</taxon>
        <taxon>Viridiplantae</taxon>
        <taxon>Streptophyta</taxon>
        <taxon>Embryophyta</taxon>
        <taxon>Tracheophyta</taxon>
        <taxon>Spermatophyta</taxon>
        <taxon>Magnoliopsida</taxon>
        <taxon>eudicotyledons</taxon>
        <taxon>Gunneridae</taxon>
        <taxon>Pentapetalae</taxon>
        <taxon>rosids</taxon>
        <taxon>fabids</taxon>
        <taxon>Malpighiales</taxon>
        <taxon>Passifloraceae</taxon>
        <taxon>Turnera</taxon>
    </lineage>
</organism>
<name>A0A9Q0J5S2_9ROSI</name>
<dbReference type="EMBL" id="JAKUCV010006004">
    <property type="protein sequence ID" value="KAJ4829037.1"/>
    <property type="molecule type" value="Genomic_DNA"/>
</dbReference>
<dbReference type="GO" id="GO:0009451">
    <property type="term" value="P:RNA modification"/>
    <property type="evidence" value="ECO:0007669"/>
    <property type="project" value="InterPro"/>
</dbReference>
<dbReference type="GO" id="GO:0003723">
    <property type="term" value="F:RNA binding"/>
    <property type="evidence" value="ECO:0007669"/>
    <property type="project" value="InterPro"/>
</dbReference>
<reference evidence="3" key="2">
    <citation type="journal article" date="2023" name="Plants (Basel)">
        <title>Annotation of the Turnera subulata (Passifloraceae) Draft Genome Reveals the S-Locus Evolved after the Divergence of Turneroideae from Passifloroideae in a Stepwise Manner.</title>
        <authorList>
            <person name="Henning P.M."/>
            <person name="Roalson E.H."/>
            <person name="Mir W."/>
            <person name="McCubbin A.G."/>
            <person name="Shore J.S."/>
        </authorList>
    </citation>
    <scope>NUCLEOTIDE SEQUENCE</scope>
    <source>
        <strain evidence="3">F60SS</strain>
    </source>
</reference>
<dbReference type="NCBIfam" id="TIGR00756">
    <property type="entry name" value="PPR"/>
    <property type="match status" value="1"/>
</dbReference>
<evidence type="ECO:0000313" key="4">
    <source>
        <dbReference type="Proteomes" id="UP001141552"/>
    </source>
</evidence>
<evidence type="ECO:0000256" key="2">
    <source>
        <dbReference type="PROSITE-ProRule" id="PRU00708"/>
    </source>
</evidence>
<dbReference type="Pfam" id="PF01535">
    <property type="entry name" value="PPR"/>
    <property type="match status" value="3"/>
</dbReference>
<dbReference type="InterPro" id="IPR002885">
    <property type="entry name" value="PPR_rpt"/>
</dbReference>
<feature type="repeat" description="PPR" evidence="2">
    <location>
        <begin position="70"/>
        <end position="100"/>
    </location>
</feature>
<dbReference type="Proteomes" id="UP001141552">
    <property type="component" value="Unassembled WGS sequence"/>
</dbReference>
<keyword evidence="4" id="KW-1185">Reference proteome</keyword>
<evidence type="ECO:0000256" key="1">
    <source>
        <dbReference type="ARBA" id="ARBA00022737"/>
    </source>
</evidence>
<dbReference type="OrthoDB" id="1730106at2759"/>
<proteinExistence type="predicted"/>
<sequence length="199" mass="22130">MTTPSNHYASFLRLCRETRNQAQAKKLHCLIIKTVANPETFLYNNLINTYGKLGNTTYARLVFDEIAQPNPFSWNIILSAYSDSGFLGKMQEVFNLMPTRDGVSWNSLISGYARHGSAMEAVEAYNLMLREGVFNLNRITFSTVLSLASSQGCIDLGRQRQKFFQLYKNSGALEGAGGSSPGERQLFFFLVDDSAGAVV</sequence>
<gene>
    <name evidence="3" type="ORF">Tsubulata_031543</name>
</gene>
<evidence type="ECO:0000313" key="3">
    <source>
        <dbReference type="EMBL" id="KAJ4829037.1"/>
    </source>
</evidence>
<keyword evidence="1" id="KW-0677">Repeat</keyword>
<comment type="caution">
    <text evidence="3">The sequence shown here is derived from an EMBL/GenBank/DDBJ whole genome shotgun (WGS) entry which is preliminary data.</text>
</comment>
<feature type="repeat" description="PPR" evidence="2">
    <location>
        <begin position="101"/>
        <end position="135"/>
    </location>
</feature>
<dbReference type="PANTHER" id="PTHR47926">
    <property type="entry name" value="PENTATRICOPEPTIDE REPEAT-CONTAINING PROTEIN"/>
    <property type="match status" value="1"/>
</dbReference>
<evidence type="ECO:0008006" key="5">
    <source>
        <dbReference type="Google" id="ProtNLM"/>
    </source>
</evidence>
<dbReference type="PROSITE" id="PS51375">
    <property type="entry name" value="PPR"/>
    <property type="match status" value="2"/>
</dbReference>
<dbReference type="FunFam" id="1.25.40.10:FF:000442">
    <property type="entry name" value="Pentatricopeptide repeat-containing protein At3g49710"/>
    <property type="match status" value="1"/>
</dbReference>
<dbReference type="Gene3D" id="1.25.40.10">
    <property type="entry name" value="Tetratricopeptide repeat domain"/>
    <property type="match status" value="1"/>
</dbReference>
<dbReference type="AlphaFoldDB" id="A0A9Q0J5S2"/>